<accession>A0AA37S784</accession>
<reference evidence="1" key="2">
    <citation type="submission" date="2023-01" db="EMBL/GenBank/DDBJ databases">
        <title>Draft genome sequence of Litoribrevibacter albus strain NBRC 110071.</title>
        <authorList>
            <person name="Sun Q."/>
            <person name="Mori K."/>
        </authorList>
    </citation>
    <scope>NUCLEOTIDE SEQUENCE</scope>
    <source>
        <strain evidence="1">NBRC 110071</strain>
    </source>
</reference>
<organism evidence="1 2">
    <name type="scientific">Litoribrevibacter albus</name>
    <dbReference type="NCBI Taxonomy" id="1473156"/>
    <lineage>
        <taxon>Bacteria</taxon>
        <taxon>Pseudomonadati</taxon>
        <taxon>Pseudomonadota</taxon>
        <taxon>Gammaproteobacteria</taxon>
        <taxon>Oceanospirillales</taxon>
        <taxon>Oceanospirillaceae</taxon>
        <taxon>Litoribrevibacter</taxon>
    </lineage>
</organism>
<gene>
    <name evidence="1" type="ORF">GCM10007876_08680</name>
</gene>
<keyword evidence="2" id="KW-1185">Reference proteome</keyword>
<comment type="caution">
    <text evidence="1">The sequence shown here is derived from an EMBL/GenBank/DDBJ whole genome shotgun (WGS) entry which is preliminary data.</text>
</comment>
<dbReference type="AlphaFoldDB" id="A0AA37S784"/>
<evidence type="ECO:0000313" key="2">
    <source>
        <dbReference type="Proteomes" id="UP001161389"/>
    </source>
</evidence>
<evidence type="ECO:0000313" key="1">
    <source>
        <dbReference type="EMBL" id="GLQ30390.1"/>
    </source>
</evidence>
<name>A0AA37S784_9GAMM</name>
<dbReference type="RefSeq" id="WP_284379212.1">
    <property type="nucleotide sequence ID" value="NZ_BSNM01000003.1"/>
</dbReference>
<dbReference type="Proteomes" id="UP001161389">
    <property type="component" value="Unassembled WGS sequence"/>
</dbReference>
<protein>
    <submittedName>
        <fullName evidence="1">Uncharacterized protein</fullName>
    </submittedName>
</protein>
<reference evidence="1" key="1">
    <citation type="journal article" date="2014" name="Int. J. Syst. Evol. Microbiol.">
        <title>Complete genome sequence of Corynebacterium casei LMG S-19264T (=DSM 44701T), isolated from a smear-ripened cheese.</title>
        <authorList>
            <consortium name="US DOE Joint Genome Institute (JGI-PGF)"/>
            <person name="Walter F."/>
            <person name="Albersmeier A."/>
            <person name="Kalinowski J."/>
            <person name="Ruckert C."/>
        </authorList>
    </citation>
    <scope>NUCLEOTIDE SEQUENCE</scope>
    <source>
        <strain evidence="1">NBRC 110071</strain>
    </source>
</reference>
<dbReference type="PROSITE" id="PS51257">
    <property type="entry name" value="PROKAR_LIPOPROTEIN"/>
    <property type="match status" value="1"/>
</dbReference>
<dbReference type="EMBL" id="BSNM01000003">
    <property type="protein sequence ID" value="GLQ30390.1"/>
    <property type="molecule type" value="Genomic_DNA"/>
</dbReference>
<proteinExistence type="predicted"/>
<sequence>MKSIKLLLTALTFIFLYGCSSYSGDSNKESVIDELDLAGTWQHPQDIVFSVNADTVIRHKGYERMVFLQTDNIIDVMTCNILLPFVTYDREDKILKSRGIPITDTDETISFIDYKIFDSQTLFSLDDADRFDKISDELAINSSDLKLEVVGLKELEEQQTTCIQAYFTVLDDEVYRTLEIRVDTEESIYTVSIAYPMEMETGTYEVDASKLTPEGDNVVVVISTDDNEIVEQFGPFIEDAELSILVPASTSDPNVTSPQTLEFTQLDEKQMGGTFDLWFYDKEGNLTNITAEFDFNFLF</sequence>